<name>A0A834WJT9_9FABA</name>
<accession>A0A834WJT9</accession>
<sequence length="215" mass="24086">MRMFSCIQTPEKPKSSKHRLRSKKATDKGFKAIQIYFTKSTASFKTASNTWAFSPISSHSLSLQNYSEIRIPKIVRVGHEAEKKRGVLWLTPFPEREVRLLTVVVRLPSCRSIVEGFVGLGQNKKLILKKVDDDEEDEERAVAALDVTKPNASDSLHYNLKSLPNSKASISRLPNELLLKILSHLPLTQARPPACHGKKALQHVKSILLEDPAAL</sequence>
<comment type="caution">
    <text evidence="2">The sequence shown here is derived from an EMBL/GenBank/DDBJ whole genome shotgun (WGS) entry which is preliminary data.</text>
</comment>
<gene>
    <name evidence="2" type="ORF">G2W53_017054</name>
</gene>
<keyword evidence="3" id="KW-1185">Reference proteome</keyword>
<evidence type="ECO:0000313" key="2">
    <source>
        <dbReference type="EMBL" id="KAF7825890.1"/>
    </source>
</evidence>
<reference evidence="2" key="1">
    <citation type="submission" date="2020-09" db="EMBL/GenBank/DDBJ databases">
        <title>Genome-Enabled Discovery of Anthraquinone Biosynthesis in Senna tora.</title>
        <authorList>
            <person name="Kang S.-H."/>
            <person name="Pandey R.P."/>
            <person name="Lee C.-M."/>
            <person name="Sim J.-S."/>
            <person name="Jeong J.-T."/>
            <person name="Choi B.-S."/>
            <person name="Jung M."/>
            <person name="Ginzburg D."/>
            <person name="Zhao K."/>
            <person name="Won S.Y."/>
            <person name="Oh T.-J."/>
            <person name="Yu Y."/>
            <person name="Kim N.-H."/>
            <person name="Lee O.R."/>
            <person name="Lee T.-H."/>
            <person name="Bashyal P."/>
            <person name="Kim T.-S."/>
            <person name="Lee W.-H."/>
            <person name="Kawkins C."/>
            <person name="Kim C.-K."/>
            <person name="Kim J.S."/>
            <person name="Ahn B.O."/>
            <person name="Rhee S.Y."/>
            <person name="Sohng J.K."/>
        </authorList>
    </citation>
    <scope>NUCLEOTIDE SEQUENCE</scope>
    <source>
        <tissue evidence="2">Leaf</tissue>
    </source>
</reference>
<protein>
    <recommendedName>
        <fullName evidence="4">F-box domain-containing protein</fullName>
    </recommendedName>
</protein>
<proteinExistence type="predicted"/>
<evidence type="ECO:0000256" key="1">
    <source>
        <dbReference type="SAM" id="MobiDB-lite"/>
    </source>
</evidence>
<dbReference type="Proteomes" id="UP000634136">
    <property type="component" value="Unassembled WGS sequence"/>
</dbReference>
<evidence type="ECO:0008006" key="4">
    <source>
        <dbReference type="Google" id="ProtNLM"/>
    </source>
</evidence>
<dbReference type="EMBL" id="JAAIUW010000006">
    <property type="protein sequence ID" value="KAF7825890.1"/>
    <property type="molecule type" value="Genomic_DNA"/>
</dbReference>
<evidence type="ECO:0000313" key="3">
    <source>
        <dbReference type="Proteomes" id="UP000634136"/>
    </source>
</evidence>
<dbReference type="AlphaFoldDB" id="A0A834WJT9"/>
<organism evidence="2 3">
    <name type="scientific">Senna tora</name>
    <dbReference type="NCBI Taxonomy" id="362788"/>
    <lineage>
        <taxon>Eukaryota</taxon>
        <taxon>Viridiplantae</taxon>
        <taxon>Streptophyta</taxon>
        <taxon>Embryophyta</taxon>
        <taxon>Tracheophyta</taxon>
        <taxon>Spermatophyta</taxon>
        <taxon>Magnoliopsida</taxon>
        <taxon>eudicotyledons</taxon>
        <taxon>Gunneridae</taxon>
        <taxon>Pentapetalae</taxon>
        <taxon>rosids</taxon>
        <taxon>fabids</taxon>
        <taxon>Fabales</taxon>
        <taxon>Fabaceae</taxon>
        <taxon>Caesalpinioideae</taxon>
        <taxon>Cassia clade</taxon>
        <taxon>Senna</taxon>
    </lineage>
</organism>
<feature type="region of interest" description="Disordered" evidence="1">
    <location>
        <begin position="1"/>
        <end position="24"/>
    </location>
</feature>